<dbReference type="SUPFAM" id="SSF55804">
    <property type="entry name" value="Phoshotransferase/anion transport protein"/>
    <property type="match status" value="1"/>
</dbReference>
<evidence type="ECO:0000313" key="3">
    <source>
        <dbReference type="Proteomes" id="UP000186400"/>
    </source>
</evidence>
<dbReference type="InterPro" id="IPR051541">
    <property type="entry name" value="PTS_SugarTrans_NitroReg"/>
</dbReference>
<dbReference type="Gene3D" id="3.40.930.10">
    <property type="entry name" value="Mannitol-specific EII, Chain A"/>
    <property type="match status" value="1"/>
</dbReference>
<dbReference type="PROSITE" id="PS51094">
    <property type="entry name" value="PTS_EIIA_TYPE_2"/>
    <property type="match status" value="1"/>
</dbReference>
<dbReference type="InterPro" id="IPR002178">
    <property type="entry name" value="PTS_EIIA_type-2_dom"/>
</dbReference>
<accession>A0A1N6WZ07</accession>
<gene>
    <name evidence="2" type="ORF">SAMN05920897_11944</name>
</gene>
<dbReference type="PANTHER" id="PTHR47738:SF1">
    <property type="entry name" value="NITROGEN REGULATORY PROTEIN"/>
    <property type="match status" value="1"/>
</dbReference>
<dbReference type="PANTHER" id="PTHR47738">
    <property type="entry name" value="PTS SYSTEM FRUCTOSE-LIKE EIIA COMPONENT-RELATED"/>
    <property type="match status" value="1"/>
</dbReference>
<dbReference type="STRING" id="159291.SAMN05920897_11944"/>
<name>A0A1N6WZ07_9SPIO</name>
<dbReference type="AlphaFoldDB" id="A0A1N6WZ07"/>
<proteinExistence type="predicted"/>
<feature type="domain" description="PTS EIIA type-2" evidence="1">
    <location>
        <begin position="4"/>
        <end position="147"/>
    </location>
</feature>
<dbReference type="Proteomes" id="UP000186400">
    <property type="component" value="Unassembled WGS sequence"/>
</dbReference>
<dbReference type="InterPro" id="IPR016152">
    <property type="entry name" value="PTrfase/Anion_transptr"/>
</dbReference>
<sequence>MLKETLTVDLVTTDLPGSDKDQIIRALLDLICTTGKVKDPALALEDVLAHETGMSTGMEHGIAIPHAKTDAVDSLVACVGISPKKIDFESLDRKPAQIFIMTLSPRDGTGPHVQFLAEISRLLKDAKMRKQLLKAKSDEELLHLLIS</sequence>
<evidence type="ECO:0000259" key="1">
    <source>
        <dbReference type="PROSITE" id="PS51094"/>
    </source>
</evidence>
<dbReference type="EMBL" id="FTMS01000019">
    <property type="protein sequence ID" value="SIQ95293.1"/>
    <property type="molecule type" value="Genomic_DNA"/>
</dbReference>
<dbReference type="Pfam" id="PF00359">
    <property type="entry name" value="PTS_EIIA_2"/>
    <property type="match status" value="1"/>
</dbReference>
<evidence type="ECO:0000313" key="2">
    <source>
        <dbReference type="EMBL" id="SIQ95293.1"/>
    </source>
</evidence>
<dbReference type="RefSeq" id="WP_076489760.1">
    <property type="nucleotide sequence ID" value="NZ_FTMS01000019.1"/>
</dbReference>
<keyword evidence="3" id="KW-1185">Reference proteome</keyword>
<organism evidence="2 3">
    <name type="scientific">Alkalispirochaeta americana</name>
    <dbReference type="NCBI Taxonomy" id="159291"/>
    <lineage>
        <taxon>Bacteria</taxon>
        <taxon>Pseudomonadati</taxon>
        <taxon>Spirochaetota</taxon>
        <taxon>Spirochaetia</taxon>
        <taxon>Spirochaetales</taxon>
        <taxon>Spirochaetaceae</taxon>
        <taxon>Alkalispirochaeta</taxon>
    </lineage>
</organism>
<dbReference type="OrthoDB" id="95460at2"/>
<dbReference type="GO" id="GO:0030295">
    <property type="term" value="F:protein kinase activator activity"/>
    <property type="evidence" value="ECO:0007669"/>
    <property type="project" value="TreeGrafter"/>
</dbReference>
<protein>
    <submittedName>
        <fullName evidence="2">PTS system IIA component, Fru family</fullName>
    </submittedName>
</protein>
<dbReference type="CDD" id="cd00211">
    <property type="entry name" value="PTS_IIA_fru"/>
    <property type="match status" value="1"/>
</dbReference>
<reference evidence="2 3" key="1">
    <citation type="submission" date="2017-01" db="EMBL/GenBank/DDBJ databases">
        <authorList>
            <person name="Mah S.A."/>
            <person name="Swanson W.J."/>
            <person name="Moy G.W."/>
            <person name="Vacquier V.D."/>
        </authorList>
    </citation>
    <scope>NUCLEOTIDE SEQUENCE [LARGE SCALE GENOMIC DNA]</scope>
    <source>
        <strain evidence="2 3">ASpG1</strain>
    </source>
</reference>